<dbReference type="EMBL" id="BARW01042594">
    <property type="protein sequence ID" value="GAJ23275.1"/>
    <property type="molecule type" value="Genomic_DNA"/>
</dbReference>
<proteinExistence type="predicted"/>
<sequence>MTESEKNKQDDKQDEIEVFPFIEGERIDLVAGNSKWAEIQCKWNNNPKVR</sequence>
<name>X1W287_9ZZZZ</name>
<accession>X1W287</accession>
<reference evidence="1" key="1">
    <citation type="journal article" date="2014" name="Front. Microbiol.">
        <title>High frequency of phylogenetically diverse reductive dehalogenase-homologous genes in deep subseafloor sedimentary metagenomes.</title>
        <authorList>
            <person name="Kawai M."/>
            <person name="Futagami T."/>
            <person name="Toyoda A."/>
            <person name="Takaki Y."/>
            <person name="Nishi S."/>
            <person name="Hori S."/>
            <person name="Arai W."/>
            <person name="Tsubouchi T."/>
            <person name="Morono Y."/>
            <person name="Uchiyama I."/>
            <person name="Ito T."/>
            <person name="Fujiyama A."/>
            <person name="Inagaki F."/>
            <person name="Takami H."/>
        </authorList>
    </citation>
    <scope>NUCLEOTIDE SEQUENCE</scope>
    <source>
        <strain evidence="1">Expedition CK06-06</strain>
    </source>
</reference>
<organism evidence="1">
    <name type="scientific">marine sediment metagenome</name>
    <dbReference type="NCBI Taxonomy" id="412755"/>
    <lineage>
        <taxon>unclassified sequences</taxon>
        <taxon>metagenomes</taxon>
        <taxon>ecological metagenomes</taxon>
    </lineage>
</organism>
<feature type="non-terminal residue" evidence="1">
    <location>
        <position position="50"/>
    </location>
</feature>
<comment type="caution">
    <text evidence="1">The sequence shown here is derived from an EMBL/GenBank/DDBJ whole genome shotgun (WGS) entry which is preliminary data.</text>
</comment>
<gene>
    <name evidence="1" type="ORF">S12H4_63023</name>
</gene>
<evidence type="ECO:0000313" key="1">
    <source>
        <dbReference type="EMBL" id="GAJ23275.1"/>
    </source>
</evidence>
<protein>
    <submittedName>
        <fullName evidence="1">Uncharacterized protein</fullName>
    </submittedName>
</protein>
<dbReference type="AlphaFoldDB" id="X1W287"/>